<evidence type="ECO:0000313" key="12">
    <source>
        <dbReference type="Proteomes" id="UP001152799"/>
    </source>
</evidence>
<evidence type="ECO:0000256" key="7">
    <source>
        <dbReference type="SAM" id="MobiDB-lite"/>
    </source>
</evidence>
<keyword evidence="6" id="KW-0238">DNA-binding</keyword>
<evidence type="ECO:0000256" key="3">
    <source>
        <dbReference type="ARBA" id="ARBA00022771"/>
    </source>
</evidence>
<dbReference type="Gene3D" id="1.10.10.60">
    <property type="entry name" value="Homeodomain-like"/>
    <property type="match status" value="1"/>
</dbReference>
<dbReference type="CDD" id="cd15489">
    <property type="entry name" value="PHD_SF"/>
    <property type="match status" value="1"/>
</dbReference>
<dbReference type="GO" id="GO:0008270">
    <property type="term" value="F:zinc ion binding"/>
    <property type="evidence" value="ECO:0007669"/>
    <property type="project" value="UniProtKB-KW"/>
</dbReference>
<protein>
    <recommendedName>
        <fullName evidence="13">HTH psq-type domain-containing protein</fullName>
    </recommendedName>
</protein>
<evidence type="ECO:0000259" key="9">
    <source>
        <dbReference type="PROSITE" id="PS50016"/>
    </source>
</evidence>
<feature type="compositionally biased region" description="Low complexity" evidence="7">
    <location>
        <begin position="356"/>
        <end position="365"/>
    </location>
</feature>
<dbReference type="SUPFAM" id="SSF57903">
    <property type="entry name" value="FYVE/PHD zinc finger"/>
    <property type="match status" value="1"/>
</dbReference>
<dbReference type="InterPro" id="IPR011011">
    <property type="entry name" value="Znf_FYVE_PHD"/>
</dbReference>
<proteinExistence type="predicted"/>
<keyword evidence="6" id="KW-0539">Nucleus</keyword>
<comment type="subcellular location">
    <subcellularLocation>
        <location evidence="1 6">Nucleus</location>
    </subcellularLocation>
</comment>
<organism evidence="11 12">
    <name type="scientific">Ceutorhynchus assimilis</name>
    <name type="common">cabbage seed weevil</name>
    <dbReference type="NCBI Taxonomy" id="467358"/>
    <lineage>
        <taxon>Eukaryota</taxon>
        <taxon>Metazoa</taxon>
        <taxon>Ecdysozoa</taxon>
        <taxon>Arthropoda</taxon>
        <taxon>Hexapoda</taxon>
        <taxon>Insecta</taxon>
        <taxon>Pterygota</taxon>
        <taxon>Neoptera</taxon>
        <taxon>Endopterygota</taxon>
        <taxon>Coleoptera</taxon>
        <taxon>Polyphaga</taxon>
        <taxon>Cucujiformia</taxon>
        <taxon>Curculionidae</taxon>
        <taxon>Ceutorhynchinae</taxon>
        <taxon>Ceutorhynchus</taxon>
    </lineage>
</organism>
<evidence type="ECO:0000256" key="6">
    <source>
        <dbReference type="PROSITE-ProRule" id="PRU00320"/>
    </source>
</evidence>
<evidence type="ECO:0000256" key="4">
    <source>
        <dbReference type="ARBA" id="ARBA00022833"/>
    </source>
</evidence>
<dbReference type="AlphaFoldDB" id="A0A9N9MKW6"/>
<evidence type="ECO:0000259" key="10">
    <source>
        <dbReference type="PROSITE" id="PS50960"/>
    </source>
</evidence>
<dbReference type="SUPFAM" id="SSF46689">
    <property type="entry name" value="Homeodomain-like"/>
    <property type="match status" value="1"/>
</dbReference>
<feature type="DNA-binding region" description="H-T-H motif" evidence="6">
    <location>
        <begin position="191"/>
        <end position="211"/>
    </location>
</feature>
<keyword evidence="8" id="KW-1133">Transmembrane helix</keyword>
<evidence type="ECO:0000256" key="8">
    <source>
        <dbReference type="SAM" id="Phobius"/>
    </source>
</evidence>
<evidence type="ECO:0008006" key="13">
    <source>
        <dbReference type="Google" id="ProtNLM"/>
    </source>
</evidence>
<keyword evidence="8" id="KW-0472">Membrane</keyword>
<dbReference type="InterPro" id="IPR019787">
    <property type="entry name" value="Znf_PHD-finger"/>
</dbReference>
<accession>A0A9N9MKW6</accession>
<dbReference type="SMART" id="SM00249">
    <property type="entry name" value="PHD"/>
    <property type="match status" value="1"/>
</dbReference>
<dbReference type="EMBL" id="OU892279">
    <property type="protein sequence ID" value="CAG9765786.1"/>
    <property type="molecule type" value="Genomic_DNA"/>
</dbReference>
<dbReference type="InterPro" id="IPR013083">
    <property type="entry name" value="Znf_RING/FYVE/PHD"/>
</dbReference>
<feature type="region of interest" description="Disordered" evidence="7">
    <location>
        <begin position="356"/>
        <end position="385"/>
    </location>
</feature>
<feature type="transmembrane region" description="Helical" evidence="8">
    <location>
        <begin position="121"/>
        <end position="141"/>
    </location>
</feature>
<keyword evidence="2" id="KW-0479">Metal-binding</keyword>
<dbReference type="Proteomes" id="UP001152799">
    <property type="component" value="Chromosome 3"/>
</dbReference>
<reference evidence="11" key="1">
    <citation type="submission" date="2022-01" db="EMBL/GenBank/DDBJ databases">
        <authorList>
            <person name="King R."/>
        </authorList>
    </citation>
    <scope>NUCLEOTIDE SEQUENCE</scope>
</reference>
<keyword evidence="4" id="KW-0862">Zinc</keyword>
<evidence type="ECO:0000256" key="2">
    <source>
        <dbReference type="ARBA" id="ARBA00022723"/>
    </source>
</evidence>
<dbReference type="OrthoDB" id="6766223at2759"/>
<evidence type="ECO:0000256" key="5">
    <source>
        <dbReference type="PROSITE-ProRule" id="PRU00146"/>
    </source>
</evidence>
<dbReference type="Gene3D" id="3.30.40.10">
    <property type="entry name" value="Zinc/RING finger domain, C3HC4 (zinc finger)"/>
    <property type="match status" value="1"/>
</dbReference>
<sequence>MDVSDDDDPMQRLSDDFSACLYKIASKARGPRINTHRFNTKFHKCRLFGPARDMLSRHIYYGICLDCRRAIKQYMMISARHPYTRRYAPSSFQLKEEEYRHLIFYNNAIHPFSMFTFHYEFVFMFVVMLQMIANPFCAMVFPGKNQILYWSFLPVNFFTTTMPPKVMKRANWTEEQLQAAIRAVQHNRLSQREAAQRYKIPRRTLRNHLKSGILNKKIGRSSVLTPEQEVQFSERIVRVCEIGMPLTPLLVRRSVYTFCIENNIPHPFDAAKGIADDSTDNIPVGMLRNIILQEKSRATPVETNKATKIQEKSQDLNKSFKELLPTPELFKLKENKAPRIKSLNYRAQMVTKDLFSPTSGKSKSTLSKKDKIRNEPIASSSKMLQRKGQKDILAENDSCYCFVCNKSEKLDMRRCVSCGTWSHEICIGFTKDDKDGYICVRCD</sequence>
<feature type="domain" description="PHD-type" evidence="9">
    <location>
        <begin position="398"/>
        <end position="443"/>
    </location>
</feature>
<keyword evidence="12" id="KW-1185">Reference proteome</keyword>
<dbReference type="InterPro" id="IPR009057">
    <property type="entry name" value="Homeodomain-like_sf"/>
</dbReference>
<dbReference type="InterPro" id="IPR001965">
    <property type="entry name" value="Znf_PHD"/>
</dbReference>
<evidence type="ECO:0000256" key="1">
    <source>
        <dbReference type="ARBA" id="ARBA00004123"/>
    </source>
</evidence>
<evidence type="ECO:0000313" key="11">
    <source>
        <dbReference type="EMBL" id="CAG9765786.1"/>
    </source>
</evidence>
<keyword evidence="3 5" id="KW-0863">Zinc-finger</keyword>
<name>A0A9N9MKW6_9CUCU</name>
<dbReference type="InterPro" id="IPR007889">
    <property type="entry name" value="HTH_Psq"/>
</dbReference>
<dbReference type="PROSITE" id="PS50960">
    <property type="entry name" value="HTH_PSQ"/>
    <property type="match status" value="1"/>
</dbReference>
<feature type="domain" description="HTH psq-type" evidence="10">
    <location>
        <begin position="163"/>
        <end position="214"/>
    </location>
</feature>
<dbReference type="Pfam" id="PF05225">
    <property type="entry name" value="HTH_psq"/>
    <property type="match status" value="1"/>
</dbReference>
<gene>
    <name evidence="11" type="ORF">CEUTPL_LOCUS6389</name>
</gene>
<dbReference type="GO" id="GO:0003677">
    <property type="term" value="F:DNA binding"/>
    <property type="evidence" value="ECO:0007669"/>
    <property type="project" value="UniProtKB-UniRule"/>
</dbReference>
<dbReference type="GO" id="GO:0005634">
    <property type="term" value="C:nucleus"/>
    <property type="evidence" value="ECO:0007669"/>
    <property type="project" value="UniProtKB-SubCell"/>
</dbReference>
<dbReference type="PROSITE" id="PS50016">
    <property type="entry name" value="ZF_PHD_2"/>
    <property type="match status" value="1"/>
</dbReference>
<keyword evidence="8" id="KW-0812">Transmembrane</keyword>